<evidence type="ECO:0000256" key="4">
    <source>
        <dbReference type="ARBA" id="ARBA00022989"/>
    </source>
</evidence>
<dbReference type="InterPro" id="IPR037185">
    <property type="entry name" value="EmrE-like"/>
</dbReference>
<organism evidence="8 9">
    <name type="scientific">Hohaiivirga grylli</name>
    <dbReference type="NCBI Taxonomy" id="3133970"/>
    <lineage>
        <taxon>Bacteria</taxon>
        <taxon>Pseudomonadati</taxon>
        <taxon>Pseudomonadota</taxon>
        <taxon>Alphaproteobacteria</taxon>
        <taxon>Hyphomicrobiales</taxon>
        <taxon>Methylobacteriaceae</taxon>
        <taxon>Hohaiivirga</taxon>
    </lineage>
</organism>
<dbReference type="EMBL" id="JBBYXI010000003">
    <property type="protein sequence ID" value="MEN3931214.1"/>
    <property type="molecule type" value="Genomic_DNA"/>
</dbReference>
<dbReference type="SUPFAM" id="SSF103481">
    <property type="entry name" value="Multidrug resistance efflux transporter EmrE"/>
    <property type="match status" value="2"/>
</dbReference>
<dbReference type="Pfam" id="PF00892">
    <property type="entry name" value="EamA"/>
    <property type="match status" value="2"/>
</dbReference>
<feature type="transmembrane region" description="Helical" evidence="6">
    <location>
        <begin position="256"/>
        <end position="275"/>
    </location>
</feature>
<accession>A0ABV0BJY0</accession>
<gene>
    <name evidence="8" type="ORF">WJT86_09110</name>
</gene>
<evidence type="ECO:0000256" key="2">
    <source>
        <dbReference type="ARBA" id="ARBA00007362"/>
    </source>
</evidence>
<evidence type="ECO:0000313" key="8">
    <source>
        <dbReference type="EMBL" id="MEN3931214.1"/>
    </source>
</evidence>
<dbReference type="RefSeq" id="WP_346337252.1">
    <property type="nucleotide sequence ID" value="NZ_JBBYXI010000003.1"/>
</dbReference>
<dbReference type="PANTHER" id="PTHR32322:SF2">
    <property type="entry name" value="EAMA DOMAIN-CONTAINING PROTEIN"/>
    <property type="match status" value="1"/>
</dbReference>
<dbReference type="InterPro" id="IPR050638">
    <property type="entry name" value="AA-Vitamin_Transporters"/>
</dbReference>
<evidence type="ECO:0000256" key="5">
    <source>
        <dbReference type="ARBA" id="ARBA00023136"/>
    </source>
</evidence>
<feature type="transmembrane region" description="Helical" evidence="6">
    <location>
        <begin position="16"/>
        <end position="37"/>
    </location>
</feature>
<dbReference type="InterPro" id="IPR000620">
    <property type="entry name" value="EamA_dom"/>
</dbReference>
<feature type="transmembrane region" description="Helical" evidence="6">
    <location>
        <begin position="131"/>
        <end position="149"/>
    </location>
</feature>
<evidence type="ECO:0000259" key="7">
    <source>
        <dbReference type="Pfam" id="PF00892"/>
    </source>
</evidence>
<feature type="transmembrane region" description="Helical" evidence="6">
    <location>
        <begin position="103"/>
        <end position="124"/>
    </location>
</feature>
<comment type="subcellular location">
    <subcellularLocation>
        <location evidence="1">Membrane</location>
        <topology evidence="1">Multi-pass membrane protein</topology>
    </subcellularLocation>
</comment>
<keyword evidence="3 6" id="KW-0812">Transmembrane</keyword>
<keyword evidence="5 6" id="KW-0472">Membrane</keyword>
<evidence type="ECO:0000256" key="3">
    <source>
        <dbReference type="ARBA" id="ARBA00022692"/>
    </source>
</evidence>
<keyword evidence="4 6" id="KW-1133">Transmembrane helix</keyword>
<reference evidence="8 9" key="1">
    <citation type="submission" date="2024-04" db="EMBL/GenBank/DDBJ databases">
        <title>A novel species isolated from cricket.</title>
        <authorList>
            <person name="Wang H.-C."/>
        </authorList>
    </citation>
    <scope>NUCLEOTIDE SEQUENCE [LARGE SCALE GENOMIC DNA]</scope>
    <source>
        <strain evidence="8 9">WL0021</strain>
    </source>
</reference>
<feature type="domain" description="EamA" evidence="7">
    <location>
        <begin position="16"/>
        <end position="147"/>
    </location>
</feature>
<name>A0ABV0BJY0_9HYPH</name>
<dbReference type="Proteomes" id="UP001418637">
    <property type="component" value="Unassembled WGS sequence"/>
</dbReference>
<feature type="transmembrane region" description="Helical" evidence="6">
    <location>
        <begin position="76"/>
        <end position="97"/>
    </location>
</feature>
<feature type="transmembrane region" description="Helical" evidence="6">
    <location>
        <begin position="281"/>
        <end position="297"/>
    </location>
</feature>
<feature type="domain" description="EamA" evidence="7">
    <location>
        <begin position="163"/>
        <end position="296"/>
    </location>
</feature>
<comment type="similarity">
    <text evidence="2">Belongs to the EamA transporter family.</text>
</comment>
<sequence>MFKPLSLPLHFLKNPYIILLVATAMWGTSTLFSRMAVGEISPMWLIFIRWLGTCLITWPLIAKDLPTYWPELRPQFLKLCLMGMLGFTAFNACMYIAAHHTTAINISIIVAAQPIIILMGASLVFRTPINLYQILGILITLLGVAAIASKGNLETLQKMNFNFGDLFMLLGLVFYALYALGLRNKPAVPGMVLLGVLSAMALVTSLPLVVYEVIEGNFFWPTIKGWSVAAGIILFPSFLAHICFIRSVSMIGPERAAPFFNLVPFFGTAFAVVLLREQLSLIQICGLALILPGVWLAERFTSSKNRD</sequence>
<dbReference type="PANTHER" id="PTHR32322">
    <property type="entry name" value="INNER MEMBRANE TRANSPORTER"/>
    <property type="match status" value="1"/>
</dbReference>
<evidence type="ECO:0000313" key="9">
    <source>
        <dbReference type="Proteomes" id="UP001418637"/>
    </source>
</evidence>
<comment type="caution">
    <text evidence="8">The sequence shown here is derived from an EMBL/GenBank/DDBJ whole genome shotgun (WGS) entry which is preliminary data.</text>
</comment>
<evidence type="ECO:0000256" key="6">
    <source>
        <dbReference type="SAM" id="Phobius"/>
    </source>
</evidence>
<evidence type="ECO:0000256" key="1">
    <source>
        <dbReference type="ARBA" id="ARBA00004141"/>
    </source>
</evidence>
<proteinExistence type="inferred from homology"/>
<protein>
    <submittedName>
        <fullName evidence="8">DMT family transporter</fullName>
    </submittedName>
</protein>
<feature type="transmembrane region" description="Helical" evidence="6">
    <location>
        <begin position="226"/>
        <end position="244"/>
    </location>
</feature>
<feature type="transmembrane region" description="Helical" evidence="6">
    <location>
        <begin position="192"/>
        <end position="214"/>
    </location>
</feature>
<keyword evidence="9" id="KW-1185">Reference proteome</keyword>
<feature type="transmembrane region" description="Helical" evidence="6">
    <location>
        <begin position="161"/>
        <end position="180"/>
    </location>
</feature>